<accession>A0A3N0W4U4</accession>
<dbReference type="Proteomes" id="UP000269375">
    <property type="component" value="Unassembled WGS sequence"/>
</dbReference>
<comment type="caution">
    <text evidence="3">The sequence shown here is derived from an EMBL/GenBank/DDBJ whole genome shotgun (WGS) entry which is preliminary data.</text>
</comment>
<name>A0A3N0W4U4_9FLAO</name>
<dbReference type="CDD" id="cd07814">
    <property type="entry name" value="SRPBCC_CalC_Aha1-like"/>
    <property type="match status" value="1"/>
</dbReference>
<protein>
    <submittedName>
        <fullName evidence="3">SRPBCC domain-containing protein</fullName>
    </submittedName>
    <submittedName>
        <fullName evidence="4">Uncharacterized protein YndB with AHSA1/START domain</fullName>
    </submittedName>
</protein>
<dbReference type="AlphaFoldDB" id="A0A3N0W4U4"/>
<dbReference type="RefSeq" id="WP_123261794.1">
    <property type="nucleotide sequence ID" value="NZ_RJTX01000001.1"/>
</dbReference>
<evidence type="ECO:0000256" key="1">
    <source>
        <dbReference type="ARBA" id="ARBA00006817"/>
    </source>
</evidence>
<feature type="domain" description="Activator of Hsp90 ATPase homologue 1/2-like C-terminal" evidence="2">
    <location>
        <begin position="14"/>
        <end position="133"/>
    </location>
</feature>
<keyword evidence="6" id="KW-1185">Reference proteome</keyword>
<evidence type="ECO:0000313" key="6">
    <source>
        <dbReference type="Proteomes" id="UP000295709"/>
    </source>
</evidence>
<organism evidence="3 5">
    <name type="scientific">Chryseobacterium daecheongense</name>
    <dbReference type="NCBI Taxonomy" id="192389"/>
    <lineage>
        <taxon>Bacteria</taxon>
        <taxon>Pseudomonadati</taxon>
        <taxon>Bacteroidota</taxon>
        <taxon>Flavobacteriia</taxon>
        <taxon>Flavobacteriales</taxon>
        <taxon>Weeksellaceae</taxon>
        <taxon>Chryseobacterium group</taxon>
        <taxon>Chryseobacterium</taxon>
    </lineage>
</organism>
<dbReference type="InterPro" id="IPR013538">
    <property type="entry name" value="ASHA1/2-like_C"/>
</dbReference>
<evidence type="ECO:0000259" key="2">
    <source>
        <dbReference type="Pfam" id="PF08327"/>
    </source>
</evidence>
<sequence>MENSFSILHNLEVNATLENVFQMFSVPEFLNEWWTHYCQGTPEPDSEYTFEFSEEYIWKGKISKLNPPFEIEYVMTEADKDWLGTQVGCILKETKNGTRISFYHSGWKSTNDHFRQTSFCWAMYLRILKRFVEEGLHVPYAERDDF</sequence>
<dbReference type="Pfam" id="PF08327">
    <property type="entry name" value="AHSA1"/>
    <property type="match status" value="1"/>
</dbReference>
<dbReference type="EMBL" id="RJTX01000001">
    <property type="protein sequence ID" value="ROI00090.1"/>
    <property type="molecule type" value="Genomic_DNA"/>
</dbReference>
<dbReference type="Proteomes" id="UP000295709">
    <property type="component" value="Unassembled WGS sequence"/>
</dbReference>
<gene>
    <name evidence="4" type="ORF">BCF50_0738</name>
    <name evidence="3" type="ORF">EGI05_04160</name>
</gene>
<evidence type="ECO:0000313" key="5">
    <source>
        <dbReference type="Proteomes" id="UP000269375"/>
    </source>
</evidence>
<dbReference type="OrthoDB" id="287565at2"/>
<comment type="similarity">
    <text evidence="1">Belongs to the AHA1 family.</text>
</comment>
<dbReference type="SUPFAM" id="SSF55961">
    <property type="entry name" value="Bet v1-like"/>
    <property type="match status" value="1"/>
</dbReference>
<evidence type="ECO:0000313" key="3">
    <source>
        <dbReference type="EMBL" id="ROI00090.1"/>
    </source>
</evidence>
<evidence type="ECO:0000313" key="4">
    <source>
        <dbReference type="EMBL" id="TDX94966.1"/>
    </source>
</evidence>
<dbReference type="InterPro" id="IPR023393">
    <property type="entry name" value="START-like_dom_sf"/>
</dbReference>
<proteinExistence type="inferred from homology"/>
<reference evidence="3 5" key="1">
    <citation type="submission" date="2018-11" db="EMBL/GenBank/DDBJ databases">
        <title>Proposal to divide the Flavobacteriaceae and reorganize its genera based on Amino Acid Identity values calculated from whole genome sequences.</title>
        <authorList>
            <person name="Nicholson A.C."/>
            <person name="Gulvik C.A."/>
            <person name="Whitney A.M."/>
            <person name="Humrighouse B.W."/>
            <person name="Bell M."/>
            <person name="Holmes B."/>
            <person name="Steigerwalt A."/>
            <person name="Villarma A."/>
            <person name="Sheth M."/>
            <person name="Batra D."/>
            <person name="Pryor J."/>
            <person name="Bernardet J.-F."/>
            <person name="Hugo C."/>
            <person name="Kampfer P."/>
            <person name="Newman J."/>
            <person name="Mcquiston J.R."/>
        </authorList>
    </citation>
    <scope>NUCLEOTIDE SEQUENCE [LARGE SCALE GENOMIC DNA]</scope>
    <source>
        <strain evidence="3 5">DSM 15235</strain>
    </source>
</reference>
<reference evidence="4 6" key="2">
    <citation type="submission" date="2019-03" db="EMBL/GenBank/DDBJ databases">
        <title>Genomic Encyclopedia of Archaeal and Bacterial Type Strains, Phase II (KMG-II): from individual species to whole genera.</title>
        <authorList>
            <person name="Goeker M."/>
        </authorList>
    </citation>
    <scope>NUCLEOTIDE SEQUENCE [LARGE SCALE GENOMIC DNA]</scope>
    <source>
        <strain evidence="4 6">DSM 15235</strain>
    </source>
</reference>
<dbReference type="EMBL" id="SOQW01000001">
    <property type="protein sequence ID" value="TDX94966.1"/>
    <property type="molecule type" value="Genomic_DNA"/>
</dbReference>
<dbReference type="Gene3D" id="3.30.530.20">
    <property type="match status" value="1"/>
</dbReference>